<dbReference type="Gene3D" id="2.60.40.10">
    <property type="entry name" value="Immunoglobulins"/>
    <property type="match status" value="2"/>
</dbReference>
<dbReference type="Proteomes" id="UP000008143">
    <property type="component" value="Chromosome 2"/>
</dbReference>
<dbReference type="OMA" id="KSAQCHT"/>
<feature type="domain" description="Immunoglobulin V-set" evidence="6">
    <location>
        <begin position="147"/>
        <end position="227"/>
    </location>
</feature>
<dbReference type="AlphaFoldDB" id="A0A8J0SXJ2"/>
<dbReference type="Pfam" id="PF07686">
    <property type="entry name" value="V-set"/>
    <property type="match status" value="1"/>
</dbReference>
<keyword evidence="4" id="KW-1133">Transmembrane helix</keyword>
<keyword evidence="3" id="KW-0393">Immunoglobulin domain</keyword>
<keyword evidence="4" id="KW-0472">Membrane</keyword>
<gene>
    <name evidence="8 9" type="primary">LOC100492428</name>
</gene>
<sequence length="360" mass="41380">MESKSAQCHTIRGSVFILLLLITWTQCFSELDLRECVATFGGFVSITFTYDTKFYERQLSSWCLQVSRTECVNIVDIYGRIIHTHEGRVTLVQIIGNTGSITVNMTNLQIWDTGLYKWRIWVGTSYKVVQSVLLHVTEGTPSRLPVVRASVHGYVNMSCSYNKQQQWSKIWCKQMGPRKCDWVAHSDGSTSRDYERRPLIYNDIKAQQMIMKFTQLELWDSGLYKCTEYGGETILDQVLLHVTSKNIQSNEVTQPGTRKDNVLTTLQVTNFSTQSEKNNILPSDVLTTTVPPNLGTNEVTESSRVKQIQSNAWDVIRWLIFLIMVTFLLCCIYCTSILDLCYIPMFHDGLRRNKKFKSKV</sequence>
<reference evidence="8" key="1">
    <citation type="submission" date="2025-08" db="UniProtKB">
        <authorList>
            <consortium name="RefSeq"/>
        </authorList>
    </citation>
    <scope>IDENTIFICATION</scope>
    <source>
        <strain evidence="8">Nigerian</strain>
        <tissue evidence="8">Liver and blood</tissue>
    </source>
</reference>
<dbReference type="GeneID" id="100492428"/>
<dbReference type="Xenbase" id="XB-GENE-29081163">
    <property type="gene designation" value="LOC100492428"/>
</dbReference>
<organism evidence="7 8">
    <name type="scientific">Xenopus tropicalis</name>
    <name type="common">Western clawed frog</name>
    <name type="synonym">Silurana tropicalis</name>
    <dbReference type="NCBI Taxonomy" id="8364"/>
    <lineage>
        <taxon>Eukaryota</taxon>
        <taxon>Metazoa</taxon>
        <taxon>Chordata</taxon>
        <taxon>Craniata</taxon>
        <taxon>Vertebrata</taxon>
        <taxon>Euteleostomi</taxon>
        <taxon>Amphibia</taxon>
        <taxon>Batrachia</taxon>
        <taxon>Anura</taxon>
        <taxon>Pipoidea</taxon>
        <taxon>Pipidae</taxon>
        <taxon>Xenopodinae</taxon>
        <taxon>Xenopus</taxon>
        <taxon>Silurana</taxon>
    </lineage>
</organism>
<dbReference type="PANTHER" id="PTHR16423:SF6">
    <property type="entry name" value="TRIGGERING RECEPTOR EXPRESSED ON MYELOID CELLS 2-RELATED"/>
    <property type="match status" value="1"/>
</dbReference>
<accession>A0A8J0SXJ2</accession>
<dbReference type="SUPFAM" id="SSF48726">
    <property type="entry name" value="Immunoglobulin"/>
    <property type="match status" value="2"/>
</dbReference>
<dbReference type="InterPro" id="IPR052314">
    <property type="entry name" value="Immune_rcpt_domain"/>
</dbReference>
<evidence type="ECO:0000256" key="2">
    <source>
        <dbReference type="ARBA" id="ARBA00023157"/>
    </source>
</evidence>
<dbReference type="AGR" id="Xenbase:XB-GENE-29081163"/>
<dbReference type="PANTHER" id="PTHR16423">
    <property type="entry name" value="TREM-LIKE TRANSCRIPT PROTEIN"/>
    <property type="match status" value="1"/>
</dbReference>
<evidence type="ECO:0000259" key="6">
    <source>
        <dbReference type="Pfam" id="PF07686"/>
    </source>
</evidence>
<keyword evidence="2" id="KW-1015">Disulfide bond</keyword>
<dbReference type="InterPro" id="IPR036179">
    <property type="entry name" value="Ig-like_dom_sf"/>
</dbReference>
<feature type="transmembrane region" description="Helical" evidence="4">
    <location>
        <begin position="318"/>
        <end position="345"/>
    </location>
</feature>
<evidence type="ECO:0000256" key="1">
    <source>
        <dbReference type="ARBA" id="ARBA00022729"/>
    </source>
</evidence>
<evidence type="ECO:0000313" key="9">
    <source>
        <dbReference type="Xenbase" id="XB-GENE-29081163"/>
    </source>
</evidence>
<proteinExistence type="predicted"/>
<name>A0A8J0SXJ2_XENTR</name>
<keyword evidence="7" id="KW-1185">Reference proteome</keyword>
<dbReference type="KEGG" id="xtr:100492428"/>
<keyword evidence="4" id="KW-0812">Transmembrane</keyword>
<protein>
    <submittedName>
        <fullName evidence="8">Uncharacterized protein LOC100492428</fullName>
    </submittedName>
</protein>
<evidence type="ECO:0000313" key="8">
    <source>
        <dbReference type="RefSeq" id="XP_012825970.1"/>
    </source>
</evidence>
<dbReference type="InterPro" id="IPR013783">
    <property type="entry name" value="Ig-like_fold"/>
</dbReference>
<dbReference type="OrthoDB" id="8920197at2759"/>
<evidence type="ECO:0000256" key="3">
    <source>
        <dbReference type="ARBA" id="ARBA00023319"/>
    </source>
</evidence>
<feature type="chain" id="PRO_5035147058" evidence="5">
    <location>
        <begin position="30"/>
        <end position="360"/>
    </location>
</feature>
<feature type="signal peptide" evidence="5">
    <location>
        <begin position="1"/>
        <end position="29"/>
    </location>
</feature>
<evidence type="ECO:0000313" key="7">
    <source>
        <dbReference type="Proteomes" id="UP000008143"/>
    </source>
</evidence>
<evidence type="ECO:0000256" key="5">
    <source>
        <dbReference type="SAM" id="SignalP"/>
    </source>
</evidence>
<evidence type="ECO:0000256" key="4">
    <source>
        <dbReference type="SAM" id="Phobius"/>
    </source>
</evidence>
<keyword evidence="1 5" id="KW-0732">Signal</keyword>
<dbReference type="RefSeq" id="XP_012825970.1">
    <property type="nucleotide sequence ID" value="XM_012970516.3"/>
</dbReference>
<dbReference type="InterPro" id="IPR013106">
    <property type="entry name" value="Ig_V-set"/>
</dbReference>